<accession>A0ABW0CYY6</accession>
<keyword evidence="3" id="KW-1185">Reference proteome</keyword>
<sequence length="89" mass="9158">MDTGTSLLVPAIVIAALVIKVAFGELRRPGSARRHWAFATDRNALAGGVIVAAATVLLGWHQIGPAAAAWALLIGALTAGLIHEGTHRS</sequence>
<organism evidence="2 3">
    <name type="scientific">Streptomyces coerulescens</name>
    <dbReference type="NCBI Taxonomy" id="29304"/>
    <lineage>
        <taxon>Bacteria</taxon>
        <taxon>Bacillati</taxon>
        <taxon>Actinomycetota</taxon>
        <taxon>Actinomycetes</taxon>
        <taxon>Kitasatosporales</taxon>
        <taxon>Streptomycetaceae</taxon>
        <taxon>Streptomyces</taxon>
    </lineage>
</organism>
<comment type="caution">
    <text evidence="2">The sequence shown here is derived from an EMBL/GenBank/DDBJ whole genome shotgun (WGS) entry which is preliminary data.</text>
</comment>
<evidence type="ECO:0000313" key="2">
    <source>
        <dbReference type="EMBL" id="MFC5220343.1"/>
    </source>
</evidence>
<keyword evidence="1" id="KW-0472">Membrane</keyword>
<dbReference type="RefSeq" id="WP_380864975.1">
    <property type="nucleotide sequence ID" value="NZ_JBHSKM010000046.1"/>
</dbReference>
<gene>
    <name evidence="2" type="ORF">ACFPQ9_41700</name>
</gene>
<reference evidence="3" key="1">
    <citation type="journal article" date="2019" name="Int. J. Syst. Evol. Microbiol.">
        <title>The Global Catalogue of Microorganisms (GCM) 10K type strain sequencing project: providing services to taxonomists for standard genome sequencing and annotation.</title>
        <authorList>
            <consortium name="The Broad Institute Genomics Platform"/>
            <consortium name="The Broad Institute Genome Sequencing Center for Infectious Disease"/>
            <person name="Wu L."/>
            <person name="Ma J."/>
        </authorList>
    </citation>
    <scope>NUCLEOTIDE SEQUENCE [LARGE SCALE GENOMIC DNA]</scope>
    <source>
        <strain evidence="3">KCTC 42586</strain>
    </source>
</reference>
<keyword evidence="1" id="KW-1133">Transmembrane helix</keyword>
<proteinExistence type="predicted"/>
<evidence type="ECO:0000313" key="3">
    <source>
        <dbReference type="Proteomes" id="UP001596263"/>
    </source>
</evidence>
<name>A0ABW0CYY6_STRCD</name>
<feature type="transmembrane region" description="Helical" evidence="1">
    <location>
        <begin position="6"/>
        <end position="23"/>
    </location>
</feature>
<protein>
    <submittedName>
        <fullName evidence="2">Uncharacterized protein</fullName>
    </submittedName>
</protein>
<evidence type="ECO:0000256" key="1">
    <source>
        <dbReference type="SAM" id="Phobius"/>
    </source>
</evidence>
<dbReference type="EMBL" id="JBHSKM010000046">
    <property type="protein sequence ID" value="MFC5220343.1"/>
    <property type="molecule type" value="Genomic_DNA"/>
</dbReference>
<keyword evidence="1" id="KW-0812">Transmembrane</keyword>
<dbReference type="Proteomes" id="UP001596263">
    <property type="component" value="Unassembled WGS sequence"/>
</dbReference>
<feature type="transmembrane region" description="Helical" evidence="1">
    <location>
        <begin position="44"/>
        <end position="61"/>
    </location>
</feature>
<feature type="transmembrane region" description="Helical" evidence="1">
    <location>
        <begin position="67"/>
        <end position="83"/>
    </location>
</feature>